<dbReference type="AlphaFoldDB" id="A0A415UB16"/>
<gene>
    <name evidence="2" type="ORF">DWZ29_04805</name>
</gene>
<organism evidence="2 3">
    <name type="scientific">Anaerobutyricum hallii</name>
    <dbReference type="NCBI Taxonomy" id="39488"/>
    <lineage>
        <taxon>Bacteria</taxon>
        <taxon>Bacillati</taxon>
        <taxon>Bacillota</taxon>
        <taxon>Clostridia</taxon>
        <taxon>Lachnospirales</taxon>
        <taxon>Lachnospiraceae</taxon>
        <taxon>Anaerobutyricum</taxon>
    </lineage>
</organism>
<dbReference type="InterPro" id="IPR013783">
    <property type="entry name" value="Ig-like_fold"/>
</dbReference>
<sequence>MKQRTMNITRNIICILGLLTLIILIKPTKVCAFSMNDAKSSPVLNSGKYRTSRLRDEYDVKLFQVKMPERGYFRITLRPDAFANLDDIVDGWNFSIYRKDDLSDPVASYWEIETKMSTEKLVLAKGTYYIAVESWSSYEAPRACFNIKADIVSDNSWEKENNDTFKKADAITIGKKYQGTLFDNMDEDCFKVTAPNTGKITATLQCDPDMDVNYIEDGWNMAIYSANNSEDPIIKEEGIVTKGSIKFNVTKGKTYYIHVYNYDLGAPLGYVYHLSTSFKGPKVTSVKKNTTTAKKTVKMVTGVSLKVKKKKINIHFKLISNVSKYQIMYSTKKSFKNKKVVTVKSGNVTIKKLKRKKTYFVRIRAISKNGKAGAWSVVKKVRVK</sequence>
<dbReference type="RefSeq" id="WP_118485807.1">
    <property type="nucleotide sequence ID" value="NZ_QRQO01000009.1"/>
</dbReference>
<feature type="domain" description="Fibronectin type-III" evidence="1">
    <location>
        <begin position="293"/>
        <end position="384"/>
    </location>
</feature>
<proteinExistence type="predicted"/>
<dbReference type="EMBL" id="QRQO01000009">
    <property type="protein sequence ID" value="RHN15304.1"/>
    <property type="molecule type" value="Genomic_DNA"/>
</dbReference>
<dbReference type="InterPro" id="IPR036116">
    <property type="entry name" value="FN3_sf"/>
</dbReference>
<dbReference type="PROSITE" id="PS50853">
    <property type="entry name" value="FN3"/>
    <property type="match status" value="1"/>
</dbReference>
<name>A0A415UB16_9FIRM</name>
<dbReference type="CDD" id="cd00063">
    <property type="entry name" value="FN3"/>
    <property type="match status" value="1"/>
</dbReference>
<dbReference type="Proteomes" id="UP000283700">
    <property type="component" value="Unassembled WGS sequence"/>
</dbReference>
<protein>
    <recommendedName>
        <fullName evidence="1">Fibronectin type-III domain-containing protein</fullName>
    </recommendedName>
</protein>
<dbReference type="SUPFAM" id="SSF89260">
    <property type="entry name" value="Collagen-binding domain"/>
    <property type="match status" value="1"/>
</dbReference>
<dbReference type="Gene3D" id="2.60.40.10">
    <property type="entry name" value="Immunoglobulins"/>
    <property type="match status" value="1"/>
</dbReference>
<dbReference type="Pfam" id="PF00041">
    <property type="entry name" value="fn3"/>
    <property type="match status" value="1"/>
</dbReference>
<dbReference type="SUPFAM" id="SSF49265">
    <property type="entry name" value="Fibronectin type III"/>
    <property type="match status" value="1"/>
</dbReference>
<dbReference type="Gene3D" id="2.60.120.380">
    <property type="match status" value="2"/>
</dbReference>
<accession>A0A415UB16</accession>
<comment type="caution">
    <text evidence="2">The sequence shown here is derived from an EMBL/GenBank/DDBJ whole genome shotgun (WGS) entry which is preliminary data.</text>
</comment>
<reference evidence="2 3" key="1">
    <citation type="submission" date="2018-08" db="EMBL/GenBank/DDBJ databases">
        <title>A genome reference for cultivated species of the human gut microbiota.</title>
        <authorList>
            <person name="Zou Y."/>
            <person name="Xue W."/>
            <person name="Luo G."/>
        </authorList>
    </citation>
    <scope>NUCLEOTIDE SEQUENCE [LARGE SCALE GENOMIC DNA]</scope>
    <source>
        <strain evidence="2 3">AF31-17AC</strain>
    </source>
</reference>
<dbReference type="InterPro" id="IPR003961">
    <property type="entry name" value="FN3_dom"/>
</dbReference>
<evidence type="ECO:0000259" key="1">
    <source>
        <dbReference type="PROSITE" id="PS50853"/>
    </source>
</evidence>
<evidence type="ECO:0000313" key="3">
    <source>
        <dbReference type="Proteomes" id="UP000283700"/>
    </source>
</evidence>
<evidence type="ECO:0000313" key="2">
    <source>
        <dbReference type="EMBL" id="RHN15304.1"/>
    </source>
</evidence>